<proteinExistence type="predicted"/>
<dbReference type="CDD" id="cd00090">
    <property type="entry name" value="HTH_ARSR"/>
    <property type="match status" value="1"/>
</dbReference>
<dbReference type="PANTHER" id="PTHR13947:SF37">
    <property type="entry name" value="LD18367P"/>
    <property type="match status" value="1"/>
</dbReference>
<dbReference type="PANTHER" id="PTHR13947">
    <property type="entry name" value="GNAT FAMILY N-ACETYLTRANSFERASE"/>
    <property type="match status" value="1"/>
</dbReference>
<dbReference type="PROSITE" id="PS50995">
    <property type="entry name" value="HTH_MARR_2"/>
    <property type="match status" value="1"/>
</dbReference>
<dbReference type="SMART" id="SM00347">
    <property type="entry name" value="HTH_MARR"/>
    <property type="match status" value="1"/>
</dbReference>
<dbReference type="KEGG" id="hadh:FRZ61_32670"/>
<evidence type="ECO:0000259" key="2">
    <source>
        <dbReference type="PROSITE" id="PS50995"/>
    </source>
</evidence>
<name>A0A5J6N0X7_9PROT</name>
<dbReference type="AlphaFoldDB" id="A0A5J6N0X7"/>
<evidence type="ECO:0000256" key="1">
    <source>
        <dbReference type="ARBA" id="ARBA00022679"/>
    </source>
</evidence>
<dbReference type="Pfam" id="PF00583">
    <property type="entry name" value="Acetyltransf_1"/>
    <property type="match status" value="1"/>
</dbReference>
<feature type="domain" description="N-acetyltransferase" evidence="3">
    <location>
        <begin position="160"/>
        <end position="309"/>
    </location>
</feature>
<evidence type="ECO:0000259" key="3">
    <source>
        <dbReference type="PROSITE" id="PS51186"/>
    </source>
</evidence>
<keyword evidence="1" id="KW-0808">Transferase</keyword>
<dbReference type="GO" id="GO:0003700">
    <property type="term" value="F:DNA-binding transcription factor activity"/>
    <property type="evidence" value="ECO:0007669"/>
    <property type="project" value="InterPro"/>
</dbReference>
<feature type="domain" description="HTH marR-type" evidence="2">
    <location>
        <begin position="4"/>
        <end position="139"/>
    </location>
</feature>
<dbReference type="Proteomes" id="UP000325797">
    <property type="component" value="Chromosome"/>
</dbReference>
<dbReference type="SUPFAM" id="SSF46785">
    <property type="entry name" value="Winged helix' DNA-binding domain"/>
    <property type="match status" value="1"/>
</dbReference>
<dbReference type="InterPro" id="IPR000835">
    <property type="entry name" value="HTH_MarR-typ"/>
</dbReference>
<keyword evidence="5" id="KW-1185">Reference proteome</keyword>
<dbReference type="Gene3D" id="1.10.10.10">
    <property type="entry name" value="Winged helix-like DNA-binding domain superfamily/Winged helix DNA-binding domain"/>
    <property type="match status" value="1"/>
</dbReference>
<dbReference type="EMBL" id="CP042582">
    <property type="protein sequence ID" value="QEX23331.1"/>
    <property type="molecule type" value="Genomic_DNA"/>
</dbReference>
<sequence>MSASPKTIERLRDASRQLVRELGFMRSSLAGTDLPPSAVHALIEIDGREGITAKELAERLRLEKSSVSRMLRKLIEAGEVAEEQGEQDGRTKSLVLTYSGRKLVGKIHSFARAQVKDALERLQPEEHRIVVDGISLYAHALGAEAPAKHDDDVRIERGYRTGLIARTTEMHARYYARAAGFGQSFESVVASGLAEFCGRLDNPRNAIWTAMQDQSLVGAVAIDGEDLGPGVAHLRWFIVEDGQRGRGIGKKLLSTAIAFSEASGFSEIDLWTFAGLDAARHLYEAHGFVCVEERPGTQWGAQVNEQRFVRRVQ</sequence>
<dbReference type="InterPro" id="IPR000182">
    <property type="entry name" value="GNAT_dom"/>
</dbReference>
<dbReference type="InterPro" id="IPR036390">
    <property type="entry name" value="WH_DNA-bd_sf"/>
</dbReference>
<organism evidence="4 5">
    <name type="scientific">Hypericibacter adhaerens</name>
    <dbReference type="NCBI Taxonomy" id="2602016"/>
    <lineage>
        <taxon>Bacteria</taxon>
        <taxon>Pseudomonadati</taxon>
        <taxon>Pseudomonadota</taxon>
        <taxon>Alphaproteobacteria</taxon>
        <taxon>Rhodospirillales</taxon>
        <taxon>Dongiaceae</taxon>
        <taxon>Hypericibacter</taxon>
    </lineage>
</organism>
<evidence type="ECO:0000313" key="4">
    <source>
        <dbReference type="EMBL" id="QEX23331.1"/>
    </source>
</evidence>
<dbReference type="CDD" id="cd04301">
    <property type="entry name" value="NAT_SF"/>
    <property type="match status" value="1"/>
</dbReference>
<evidence type="ECO:0000313" key="5">
    <source>
        <dbReference type="Proteomes" id="UP000325797"/>
    </source>
</evidence>
<gene>
    <name evidence="4" type="ORF">FRZ61_32670</name>
</gene>
<accession>A0A5J6N0X7</accession>
<dbReference type="SUPFAM" id="SSF55729">
    <property type="entry name" value="Acyl-CoA N-acyltransferases (Nat)"/>
    <property type="match status" value="1"/>
</dbReference>
<dbReference type="GO" id="GO:0008080">
    <property type="term" value="F:N-acetyltransferase activity"/>
    <property type="evidence" value="ECO:0007669"/>
    <property type="project" value="InterPro"/>
</dbReference>
<dbReference type="PROSITE" id="PS51186">
    <property type="entry name" value="GNAT"/>
    <property type="match status" value="1"/>
</dbReference>
<protein>
    <submittedName>
        <fullName evidence="4">MarR family transcriptional regulator</fullName>
    </submittedName>
</protein>
<dbReference type="OrthoDB" id="273614at2"/>
<dbReference type="InterPro" id="IPR011991">
    <property type="entry name" value="ArsR-like_HTH"/>
</dbReference>
<dbReference type="InterPro" id="IPR036388">
    <property type="entry name" value="WH-like_DNA-bd_sf"/>
</dbReference>
<dbReference type="Gene3D" id="3.40.630.30">
    <property type="match status" value="1"/>
</dbReference>
<dbReference type="PRINTS" id="PR00598">
    <property type="entry name" value="HTHMARR"/>
</dbReference>
<dbReference type="InterPro" id="IPR050769">
    <property type="entry name" value="NAT_camello-type"/>
</dbReference>
<dbReference type="InterPro" id="IPR016181">
    <property type="entry name" value="Acyl_CoA_acyltransferase"/>
</dbReference>
<reference evidence="4 5" key="1">
    <citation type="submission" date="2019-08" db="EMBL/GenBank/DDBJ databases">
        <title>Hyperibacter terrae gen. nov., sp. nov. and Hyperibacter viscosus sp. nov., two new members in the family Rhodospirillaceae isolated from the rhizosphere of Hypericum perforatum.</title>
        <authorList>
            <person name="Noviana Z."/>
        </authorList>
    </citation>
    <scope>NUCLEOTIDE SEQUENCE [LARGE SCALE GENOMIC DNA]</scope>
    <source>
        <strain evidence="4 5">R5959</strain>
    </source>
</reference>
<dbReference type="Pfam" id="PF12802">
    <property type="entry name" value="MarR_2"/>
    <property type="match status" value="1"/>
</dbReference>